<gene>
    <name evidence="1" type="primary">15</name>
    <name evidence="1" type="ORF">SEA_MOLIVIA_15</name>
</gene>
<evidence type="ECO:0000313" key="2">
    <source>
        <dbReference type="Proteomes" id="UP000225204"/>
    </source>
</evidence>
<dbReference type="GeneID" id="40086230"/>
<organism evidence="1 2">
    <name type="scientific">Arthrobacter phage Molivia</name>
    <dbReference type="NCBI Taxonomy" id="2015839"/>
    <lineage>
        <taxon>Viruses</taxon>
        <taxon>Duplodnaviria</taxon>
        <taxon>Heunggongvirae</taxon>
        <taxon>Uroviricota</taxon>
        <taxon>Caudoviricetes</taxon>
        <taxon>Amigovirus</taxon>
        <taxon>Amigovirus molivia</taxon>
    </lineage>
</organism>
<sequence>MAPVKEQHRKQTTTWFDGNQEHEWCIDCVELWPCEAMEGRSEDV</sequence>
<dbReference type="EMBL" id="MF185731">
    <property type="protein sequence ID" value="ASX99244.1"/>
    <property type="molecule type" value="Genomic_DNA"/>
</dbReference>
<evidence type="ECO:0000313" key="1">
    <source>
        <dbReference type="EMBL" id="ASX99244.1"/>
    </source>
</evidence>
<accession>A0A286N4D7</accession>
<proteinExistence type="predicted"/>
<dbReference type="RefSeq" id="YP_009610143.1">
    <property type="nucleotide sequence ID" value="NC_042001.1"/>
</dbReference>
<dbReference type="Proteomes" id="UP000225204">
    <property type="component" value="Segment"/>
</dbReference>
<dbReference type="KEGG" id="vg:40086230"/>
<name>A0A286N4D7_9CAUD</name>
<keyword evidence="2" id="KW-1185">Reference proteome</keyword>
<reference evidence="2" key="1">
    <citation type="submission" date="2017-06" db="EMBL/GenBank/DDBJ databases">
        <authorList>
            <person name="Kim H.J."/>
            <person name="Triplett B.A."/>
        </authorList>
    </citation>
    <scope>NUCLEOTIDE SEQUENCE [LARGE SCALE GENOMIC DNA]</scope>
</reference>
<protein>
    <submittedName>
        <fullName evidence="1">Uncharacterized protein</fullName>
    </submittedName>
</protein>